<comment type="caution">
    <text evidence="1">The sequence shown here is derived from an EMBL/GenBank/DDBJ whole genome shotgun (WGS) entry which is preliminary data.</text>
</comment>
<dbReference type="PATRIC" id="fig|742734.4.peg.6117"/>
<accession>A0A0J9DY11</accession>
<proteinExistence type="predicted"/>
<name>A0A0J9DY11_9FIRM</name>
<dbReference type="Proteomes" id="UP000037392">
    <property type="component" value="Unassembled WGS sequence"/>
</dbReference>
<dbReference type="AlphaFoldDB" id="A0A0J9DY11"/>
<evidence type="ECO:0000313" key="1">
    <source>
        <dbReference type="EMBL" id="KMW08115.1"/>
    </source>
</evidence>
<protein>
    <submittedName>
        <fullName evidence="1">Uncharacterized protein</fullName>
    </submittedName>
</protein>
<sequence>PKGFDLVEEALNKMALFVNDIVTWPRFNAIFLWWNRVTGVLLLNVLPNLLRPVGFVRKNIASRNFHA</sequence>
<feature type="non-terminal residue" evidence="1">
    <location>
        <position position="1"/>
    </location>
</feature>
<evidence type="ECO:0000313" key="2">
    <source>
        <dbReference type="Proteomes" id="UP000037392"/>
    </source>
</evidence>
<dbReference type="EMBL" id="ADLK01000091">
    <property type="protein sequence ID" value="KMW08115.1"/>
    <property type="molecule type" value="Genomic_DNA"/>
</dbReference>
<organism evidence="1 2">
    <name type="scientific">[Clostridium] citroniae WAL-19142</name>
    <dbReference type="NCBI Taxonomy" id="742734"/>
    <lineage>
        <taxon>Bacteria</taxon>
        <taxon>Bacillati</taxon>
        <taxon>Bacillota</taxon>
        <taxon>Clostridia</taxon>
        <taxon>Lachnospirales</taxon>
        <taxon>Lachnospiraceae</taxon>
        <taxon>Enterocloster</taxon>
    </lineage>
</organism>
<gene>
    <name evidence="1" type="ORF">HMPREF9470_05704</name>
</gene>
<reference evidence="1 2" key="1">
    <citation type="submission" date="2011-04" db="EMBL/GenBank/DDBJ databases">
        <title>The Genome Sequence of Clostridium citroniae WAL-19142.</title>
        <authorList>
            <consortium name="The Broad Institute Genome Sequencing Platform"/>
            <person name="Earl A."/>
            <person name="Ward D."/>
            <person name="Feldgarden M."/>
            <person name="Gevers D."/>
            <person name="Warren Y.A."/>
            <person name="Tyrrell K.L."/>
            <person name="Citron D.M."/>
            <person name="Goldstein E.J."/>
            <person name="Daigneault M."/>
            <person name="Allen-Vercoe E."/>
            <person name="Young S.K."/>
            <person name="Zeng Q."/>
            <person name="Gargeya S."/>
            <person name="Fitzgerald M."/>
            <person name="Haas B."/>
            <person name="Abouelleil A."/>
            <person name="Alvarado L."/>
            <person name="Arachchi H.M."/>
            <person name="Berlin A."/>
            <person name="Brown A."/>
            <person name="Chapman S.B."/>
            <person name="Chen Z."/>
            <person name="Dunbar C."/>
            <person name="Freedman E."/>
            <person name="Gearin G."/>
            <person name="Gellesch M."/>
            <person name="Goldberg J."/>
            <person name="Griggs A."/>
            <person name="Gujja S."/>
            <person name="Heilman E.R."/>
            <person name="Heiman D."/>
            <person name="Howarth C."/>
            <person name="Larson L."/>
            <person name="Lui A."/>
            <person name="MacDonald P.J."/>
            <person name="Mehta T."/>
            <person name="Montmayeur A."/>
            <person name="Murphy C."/>
            <person name="Neiman D."/>
            <person name="Pearson M."/>
            <person name="Priest M."/>
            <person name="Roberts A."/>
            <person name="Saif S."/>
            <person name="Shea T."/>
            <person name="Shenoy N."/>
            <person name="Sisk P."/>
            <person name="Stolte C."/>
            <person name="Sykes S."/>
            <person name="White J."/>
            <person name="Yandava C."/>
            <person name="Wortman J."/>
            <person name="Nusbaum C."/>
            <person name="Birren B."/>
        </authorList>
    </citation>
    <scope>NUCLEOTIDE SEQUENCE [LARGE SCALE GENOMIC DNA]</scope>
    <source>
        <strain evidence="1 2">WAL-19142</strain>
    </source>
</reference>